<dbReference type="Proteomes" id="UP000281028">
    <property type="component" value="Unassembled WGS sequence"/>
</dbReference>
<evidence type="ECO:0000313" key="3">
    <source>
        <dbReference type="Proteomes" id="UP000281028"/>
    </source>
</evidence>
<proteinExistence type="predicted"/>
<evidence type="ECO:0000259" key="1">
    <source>
        <dbReference type="Pfam" id="PF19404"/>
    </source>
</evidence>
<dbReference type="InterPro" id="IPR046020">
    <property type="entry name" value="DUF5977"/>
</dbReference>
<organism evidence="2 3">
    <name type="scientific">Chitinophaga solisilvae</name>
    <dbReference type="NCBI Taxonomy" id="1233460"/>
    <lineage>
        <taxon>Bacteria</taxon>
        <taxon>Pseudomonadati</taxon>
        <taxon>Bacteroidota</taxon>
        <taxon>Chitinophagia</taxon>
        <taxon>Chitinophagales</taxon>
        <taxon>Chitinophagaceae</taxon>
        <taxon>Chitinophaga</taxon>
    </lineage>
</organism>
<dbReference type="Pfam" id="PF19404">
    <property type="entry name" value="DUF5977"/>
    <property type="match status" value="1"/>
</dbReference>
<name>A0A9Q5GTU9_9BACT</name>
<comment type="caution">
    <text evidence="2">The sequence shown here is derived from an EMBL/GenBank/DDBJ whole genome shotgun (WGS) entry which is preliminary data.</text>
</comment>
<dbReference type="EMBL" id="RIAR02000001">
    <property type="protein sequence ID" value="NSL88971.1"/>
    <property type="molecule type" value="Genomic_DNA"/>
</dbReference>
<feature type="domain" description="DUF5977" evidence="1">
    <location>
        <begin position="1113"/>
        <end position="1175"/>
    </location>
</feature>
<accession>A0A9Q5GTU9</accession>
<dbReference type="AlphaFoldDB" id="A0A9Q5GTU9"/>
<protein>
    <recommendedName>
        <fullName evidence="1">DUF5977 domain-containing protein</fullName>
    </recommendedName>
</protein>
<sequence>MNAQQAANWGNNVPASADIVATTKTANIAVNYFSGLPSISIPIFSYSKSGINADIALNYAAGGVKVAEDATNVGLGWQLSAGGVISRSMRGIPDDCPGRGYMFTRTVNLIEPGVRPPRGAAAYAPGYTGKAYHSDSVDSQCDVFQFHVGEISGEFIIGKDKKVVLLPEGNLKISYKTGTIEGALYSSITEFTITAEDGTSYLFSEKEITKRNNVSAFEARHGYVTAWYLKQILSPFGIDTIKFNYKEVIATKTVVLPSTRMYDGFNPPVTIDDTEITQVNSKYLTEIIYPYSLRVRFNYHNVSRCDVAGQYALNTIEIRDTLLRSGVKFNYRYFTETAGKEYPMAESGCTNEISKLKLQGITPYNQFGNLPGYDFEYANLGVPKTSNNGRDHWGYFNGKNNIDLFPPIGNLPGADRNPDAQFVKAGSLTAIKYPSGRKTVFDFELNDAGVYYYSEQKAMSTGPNHGNAAEIYLCSAMGNPITLTMFGTSQRGTNCSLNYTLKNAAGVIIDQFSSSEETRQLNVPVGNYTLSWVKSAGCADDSYLNFYVSWINEIKDSSYQQTAGLRIKQITDYDSIGGQLPLVRRFSYKDSRGKSTGILISKPAYDYPYLIVGRHIGQPDIPLTCRVSEPINNLNYVNGGLVGYTSVDEIVPGGGKTTYEYSSYIDKKFFPPRFTFPFADVFLPVWLTGLPLKQSVFDESGKKIQQTENVYETSFRYLVDTLYKSVKLSPKENRTTHPYDPYYSFSEYYPVTGKALSVGKNEVRYSGTDSSVSVMTMTYDTLRNLKSTRVVLNKKLGKYQETRYYYPYNYTLGGAIKQMKDSGIHFPVSVEKWLITPAGEFLTDISLTDFQVLDNGAIGAKNVYSLQSANPVPAATVGPFNSGVLNRYPELIKLYETVDKFDSKSVSVEYTNIPKQLKEAIIWDDQLQLSLASVINAGLSEIAYTSFEYDNHGRWSVPAGSKVWNTAATGRRAFQFTGSISTTVTPGKKYYVTYWTTGAGAVVNGTTGTKIKTRQGWSLYSHMLDANTSNIALNGSSLTIDELRAYPVNARMHTQTPDPYLGIISKCDALNNIRYFAFDDQGRERLTKDEYGNITSMNCYGRAGEQVDCNAVYRNNEARIPFIQQGCANGKKDTIVYIVPAGKYTSSLNQYTVDSLAAEDVRKNGQPYANAQGTCGTVYIKLVYENFYLRGTQAVAYFYADAACTRPRVVNNLIVNFAIENTCEAPIYSSVVANGTSYLLTGIADLYYQTTICDDFGQNCRDVNCIVRCQLMNGDYIIK</sequence>
<keyword evidence="3" id="KW-1185">Reference proteome</keyword>
<reference evidence="2" key="1">
    <citation type="submission" date="2020-05" db="EMBL/GenBank/DDBJ databases">
        <title>Chitinophaga laudate sp. nov., isolated from a tropical peat swamp.</title>
        <authorList>
            <person name="Goh C.B.S."/>
            <person name="Lee M.S."/>
            <person name="Parimannan S."/>
            <person name="Pasbakhsh P."/>
            <person name="Yule C.M."/>
            <person name="Rajandas H."/>
            <person name="Loke S."/>
            <person name="Croft L."/>
            <person name="Tan J.B.L."/>
        </authorList>
    </citation>
    <scope>NUCLEOTIDE SEQUENCE</scope>
    <source>
        <strain evidence="2">Mgbs1</strain>
    </source>
</reference>
<gene>
    <name evidence="2" type="ORF">ECE50_019170</name>
</gene>
<evidence type="ECO:0000313" key="2">
    <source>
        <dbReference type="EMBL" id="NSL88971.1"/>
    </source>
</evidence>